<reference evidence="2" key="1">
    <citation type="submission" date="2016-04" db="EMBL/GenBank/DDBJ databases">
        <authorList>
            <person name="Evans L.H."/>
            <person name="Alamgir A."/>
            <person name="Owens N."/>
            <person name="Weber N.D."/>
            <person name="Virtaneva K."/>
            <person name="Barbian K."/>
            <person name="Babar A."/>
            <person name="Rosenke K."/>
        </authorList>
    </citation>
    <scope>NUCLEOTIDE SEQUENCE</scope>
    <source>
        <strain evidence="1">86-2</strain>
        <strain evidence="2">92-3</strain>
    </source>
</reference>
<proteinExistence type="predicted"/>
<dbReference type="AlphaFoldDB" id="A0A212ICR0"/>
<evidence type="ECO:0000313" key="2">
    <source>
        <dbReference type="EMBL" id="SBV64291.1"/>
    </source>
</evidence>
<name>A0A212ICR0_9ENTR</name>
<evidence type="ECO:0000313" key="1">
    <source>
        <dbReference type="EMBL" id="SBV63189.1"/>
    </source>
</evidence>
<dbReference type="EMBL" id="FLUA01000026">
    <property type="protein sequence ID" value="SBV63189.1"/>
    <property type="molecule type" value="Genomic_DNA"/>
</dbReference>
<dbReference type="EMBL" id="FLUB01000016">
    <property type="protein sequence ID" value="SBV64291.1"/>
    <property type="molecule type" value="Genomic_DNA"/>
</dbReference>
<gene>
    <name evidence="1" type="ORF">KL86CIT2_290113</name>
    <name evidence="2" type="ORF">KM92CIT3_40370</name>
</gene>
<protein>
    <submittedName>
        <fullName evidence="2">Uncharacterized protein</fullName>
    </submittedName>
</protein>
<accession>A0A212ICR0</accession>
<sequence>MAMGIWQWLFSGVQQEESQPV</sequence>
<organism evidence="2">
    <name type="scientific">uncultured Citrobacter sp</name>
    <dbReference type="NCBI Taxonomy" id="200446"/>
    <lineage>
        <taxon>Bacteria</taxon>
        <taxon>Pseudomonadati</taxon>
        <taxon>Pseudomonadota</taxon>
        <taxon>Gammaproteobacteria</taxon>
        <taxon>Enterobacterales</taxon>
        <taxon>Enterobacteriaceae</taxon>
        <taxon>Citrobacter</taxon>
        <taxon>environmental samples</taxon>
    </lineage>
</organism>